<organism evidence="2 3">
    <name type="scientific">Tistrella mobilis</name>
    <dbReference type="NCBI Taxonomy" id="171437"/>
    <lineage>
        <taxon>Bacteria</taxon>
        <taxon>Pseudomonadati</taxon>
        <taxon>Pseudomonadota</taxon>
        <taxon>Alphaproteobacteria</taxon>
        <taxon>Geminicoccales</taxon>
        <taxon>Geminicoccaceae</taxon>
        <taxon>Tistrella</taxon>
    </lineage>
</organism>
<dbReference type="InterPro" id="IPR036291">
    <property type="entry name" value="NAD(P)-bd_dom_sf"/>
</dbReference>
<dbReference type="InterPro" id="IPR002225">
    <property type="entry name" value="3Beta_OHSteriod_DH/Estase"/>
</dbReference>
<comment type="caution">
    <text evidence="2">The sequence shown here is derived from an EMBL/GenBank/DDBJ whole genome shotgun (WGS) entry which is preliminary data.</text>
</comment>
<evidence type="ECO:0000259" key="1">
    <source>
        <dbReference type="Pfam" id="PF01073"/>
    </source>
</evidence>
<accession>A0A162K6X1</accession>
<feature type="domain" description="3-beta hydroxysteroid dehydrogenase/isomerase" evidence="1">
    <location>
        <begin position="5"/>
        <end position="247"/>
    </location>
</feature>
<evidence type="ECO:0000313" key="2">
    <source>
        <dbReference type="EMBL" id="KYO50593.1"/>
    </source>
</evidence>
<name>A0A162K6X1_9PROT</name>
<sequence length="324" mass="34550">MKIFVTGGSGFLGARLIPRLMAEGHEVLAMARSPSADGKLRALGAVPVRGDMNNPGDMAMPPVDAVIHLAAHFRFAGPRAPYLRVNVDGTKALLKAARAAGASSFIYLTAAAVIMDDHGSPIRNADERAPTFPKSFSPYIASKATSEAGVLAASGSGLRTIAIRPPGIWGPGDAFSRNIPHAIRSGRFAFIARGDYPYSTCHVDNVVEALICALDRGEGGRAYFIRDPENTTFRAFIDGLAKLQGLSIDTLRSVPYGAAFFMGRMMELGARVRRSDQDPPLSRTMVRLIGSPFTIDDSAARRDLGYVGRVSRLEGLASYGAGRP</sequence>
<dbReference type="PANTHER" id="PTHR48079">
    <property type="entry name" value="PROTEIN YEEZ"/>
    <property type="match status" value="1"/>
</dbReference>
<evidence type="ECO:0000313" key="3">
    <source>
        <dbReference type="Proteomes" id="UP000075787"/>
    </source>
</evidence>
<dbReference type="Pfam" id="PF01073">
    <property type="entry name" value="3Beta_HSD"/>
    <property type="match status" value="1"/>
</dbReference>
<gene>
    <name evidence="2" type="ORF">AUP44_12530</name>
</gene>
<dbReference type="GeneID" id="97242116"/>
<dbReference type="AlphaFoldDB" id="A0A162K6X1"/>
<dbReference type="InterPro" id="IPR051783">
    <property type="entry name" value="NAD(P)-dependent_oxidoreduct"/>
</dbReference>
<dbReference type="OrthoDB" id="9801785at2"/>
<dbReference type="Proteomes" id="UP000075787">
    <property type="component" value="Unassembled WGS sequence"/>
</dbReference>
<dbReference type="SUPFAM" id="SSF51735">
    <property type="entry name" value="NAD(P)-binding Rossmann-fold domains"/>
    <property type="match status" value="1"/>
</dbReference>
<dbReference type="GO" id="GO:0005737">
    <property type="term" value="C:cytoplasm"/>
    <property type="evidence" value="ECO:0007669"/>
    <property type="project" value="TreeGrafter"/>
</dbReference>
<dbReference type="PANTHER" id="PTHR48079:SF6">
    <property type="entry name" value="NAD(P)-BINDING DOMAIN-CONTAINING PROTEIN-RELATED"/>
    <property type="match status" value="1"/>
</dbReference>
<proteinExistence type="predicted"/>
<reference evidence="2 3" key="1">
    <citation type="submission" date="2015-12" db="EMBL/GenBank/DDBJ databases">
        <title>Genome sequence of Tistrella mobilis MCCC 1A02139.</title>
        <authorList>
            <person name="Lu L."/>
            <person name="Lai Q."/>
            <person name="Shao Z."/>
            <person name="Qian P."/>
        </authorList>
    </citation>
    <scope>NUCLEOTIDE SEQUENCE [LARGE SCALE GENOMIC DNA]</scope>
    <source>
        <strain evidence="2 3">MCCC 1A02139</strain>
    </source>
</reference>
<dbReference type="RefSeq" id="WP_062767872.1">
    <property type="nucleotide sequence ID" value="NZ_CP121045.1"/>
</dbReference>
<dbReference type="Gene3D" id="3.40.50.720">
    <property type="entry name" value="NAD(P)-binding Rossmann-like Domain"/>
    <property type="match status" value="1"/>
</dbReference>
<dbReference type="EMBL" id="LPZR01000196">
    <property type="protein sequence ID" value="KYO50593.1"/>
    <property type="molecule type" value="Genomic_DNA"/>
</dbReference>
<dbReference type="GO" id="GO:0004029">
    <property type="term" value="F:aldehyde dehydrogenase (NAD+) activity"/>
    <property type="evidence" value="ECO:0007669"/>
    <property type="project" value="TreeGrafter"/>
</dbReference>
<dbReference type="GO" id="GO:0016616">
    <property type="term" value="F:oxidoreductase activity, acting on the CH-OH group of donors, NAD or NADP as acceptor"/>
    <property type="evidence" value="ECO:0007669"/>
    <property type="project" value="InterPro"/>
</dbReference>
<dbReference type="GO" id="GO:0006694">
    <property type="term" value="P:steroid biosynthetic process"/>
    <property type="evidence" value="ECO:0007669"/>
    <property type="project" value="InterPro"/>
</dbReference>
<protein>
    <submittedName>
        <fullName evidence="2">3-beta hydroxysteroid dehydrogenase</fullName>
    </submittedName>
</protein>